<protein>
    <recommendedName>
        <fullName evidence="2">Ornithine carbamoyltransferase</fullName>
        <ecNumber evidence="2">2.1.3.3</ecNumber>
    </recommendedName>
</protein>
<dbReference type="PRINTS" id="PR00100">
    <property type="entry name" value="AOTCASE"/>
</dbReference>
<dbReference type="InterPro" id="IPR006131">
    <property type="entry name" value="Asp_carbamoyltransf_Asp/Orn-bd"/>
</dbReference>
<accession>A0A1H9B476</accession>
<dbReference type="PROSITE" id="PS00097">
    <property type="entry name" value="CARBAMOYLTRANSFERASE"/>
    <property type="match status" value="1"/>
</dbReference>
<dbReference type="Pfam" id="PF02729">
    <property type="entry name" value="OTCace_N"/>
    <property type="match status" value="1"/>
</dbReference>
<dbReference type="EC" id="2.1.3.3" evidence="2"/>
<evidence type="ECO:0000313" key="6">
    <source>
        <dbReference type="EMBL" id="SEP83649.1"/>
    </source>
</evidence>
<evidence type="ECO:0000256" key="2">
    <source>
        <dbReference type="NCBIfam" id="TIGR00658"/>
    </source>
</evidence>
<dbReference type="Pfam" id="PF00185">
    <property type="entry name" value="OTCace"/>
    <property type="match status" value="1"/>
</dbReference>
<dbReference type="STRING" id="89093.SAMN04488558_102160"/>
<dbReference type="InterPro" id="IPR006132">
    <property type="entry name" value="Asp/Orn_carbamoyltranf_P-bd"/>
</dbReference>
<dbReference type="PANTHER" id="PTHR45753:SF3">
    <property type="entry name" value="ORNITHINE TRANSCARBAMYLASE, MITOCHONDRIAL"/>
    <property type="match status" value="1"/>
</dbReference>
<dbReference type="SUPFAM" id="SSF53671">
    <property type="entry name" value="Aspartate/ornithine carbamoyltransferase"/>
    <property type="match status" value="1"/>
</dbReference>
<proteinExistence type="inferred from homology"/>
<evidence type="ECO:0000259" key="4">
    <source>
        <dbReference type="Pfam" id="PF00185"/>
    </source>
</evidence>
<dbReference type="PRINTS" id="PR00102">
    <property type="entry name" value="OTCASE"/>
</dbReference>
<evidence type="ECO:0000313" key="7">
    <source>
        <dbReference type="Proteomes" id="UP000198833"/>
    </source>
</evidence>
<dbReference type="EMBL" id="FOEN01000002">
    <property type="protein sequence ID" value="SEP83649.1"/>
    <property type="molecule type" value="Genomic_DNA"/>
</dbReference>
<name>A0A1H9B476_9LACT</name>
<evidence type="ECO:0000259" key="5">
    <source>
        <dbReference type="Pfam" id="PF02729"/>
    </source>
</evidence>
<evidence type="ECO:0000256" key="1">
    <source>
        <dbReference type="ARBA" id="ARBA00022679"/>
    </source>
</evidence>
<feature type="domain" description="Aspartate/ornithine carbamoyltransferase carbamoyl-P binding" evidence="5">
    <location>
        <begin position="8"/>
        <end position="148"/>
    </location>
</feature>
<dbReference type="OrthoDB" id="9802587at2"/>
<reference evidence="6 7" key="1">
    <citation type="submission" date="2016-10" db="EMBL/GenBank/DDBJ databases">
        <authorList>
            <person name="de Groot N.N."/>
        </authorList>
    </citation>
    <scope>NUCLEOTIDE SEQUENCE [LARGE SCALE GENOMIC DNA]</scope>
    <source>
        <strain evidence="6 7">DSM 15695</strain>
    </source>
</reference>
<sequence length="313" mass="35544">MRNNFKGKDFLALKDLSREEILYLVESSLGFKKKWTNNEPHEYLKGQVWAGLFEKNSTRTRNALERAAADLGIKLVYLRPDEMQMTRGEPLKDTCRILDRYFDGLFIRTFGHTIVEECAKWMNNPVINGLTNEAHPTQGIADLMTIYENFGQFRGIKICHSGNIYNVAYTTMIMSATLGMDCFLACPPSLKPNKDIMEIIMNKAKKTGSKIVVTDDYSKALENADVVYGNAQYSMGQTDEEIMKLKEAFAPYQITMDALNKANPNCIFMHCLPAHRGEEVTDEVMESEKSVIFDEGENRMHSIKAIIAAYANK</sequence>
<comment type="similarity">
    <text evidence="3">Belongs to the aspartate/ornithine carbamoyltransferase superfamily.</text>
</comment>
<dbReference type="InterPro" id="IPR002292">
    <property type="entry name" value="Orn/put_carbamltrans"/>
</dbReference>
<dbReference type="Proteomes" id="UP000198833">
    <property type="component" value="Unassembled WGS sequence"/>
</dbReference>
<feature type="domain" description="Aspartate/ornithine carbamoyltransferase Asp/Orn-binding" evidence="4">
    <location>
        <begin position="155"/>
        <end position="308"/>
    </location>
</feature>
<dbReference type="Gene3D" id="3.40.50.1370">
    <property type="entry name" value="Aspartate/ornithine carbamoyltransferase"/>
    <property type="match status" value="2"/>
</dbReference>
<dbReference type="InterPro" id="IPR036901">
    <property type="entry name" value="Asp/Orn_carbamoylTrfase_sf"/>
</dbReference>
<dbReference type="GO" id="GO:0019240">
    <property type="term" value="P:citrulline biosynthetic process"/>
    <property type="evidence" value="ECO:0007669"/>
    <property type="project" value="TreeGrafter"/>
</dbReference>
<organism evidence="6 7">
    <name type="scientific">Ignavigranum ruoffiae</name>
    <dbReference type="NCBI Taxonomy" id="89093"/>
    <lineage>
        <taxon>Bacteria</taxon>
        <taxon>Bacillati</taxon>
        <taxon>Bacillota</taxon>
        <taxon>Bacilli</taxon>
        <taxon>Lactobacillales</taxon>
        <taxon>Aerococcaceae</taxon>
        <taxon>Ignavigranum</taxon>
    </lineage>
</organism>
<dbReference type="FunFam" id="3.40.50.1370:FF:000008">
    <property type="entry name" value="Ornithine carbamoyltransferase"/>
    <property type="match status" value="1"/>
</dbReference>
<keyword evidence="7" id="KW-1185">Reference proteome</keyword>
<dbReference type="NCBIfam" id="NF001986">
    <property type="entry name" value="PRK00779.1"/>
    <property type="match status" value="1"/>
</dbReference>
<keyword evidence="1 3" id="KW-0808">Transferase</keyword>
<dbReference type="AlphaFoldDB" id="A0A1H9B476"/>
<gene>
    <name evidence="6" type="ORF">SAMN04488558_102160</name>
</gene>
<evidence type="ECO:0000256" key="3">
    <source>
        <dbReference type="RuleBase" id="RU003634"/>
    </source>
</evidence>
<dbReference type="GO" id="GO:0016597">
    <property type="term" value="F:amino acid binding"/>
    <property type="evidence" value="ECO:0007669"/>
    <property type="project" value="InterPro"/>
</dbReference>
<dbReference type="RefSeq" id="WP_092570624.1">
    <property type="nucleotide sequence ID" value="NZ_FOEN01000002.1"/>
</dbReference>
<dbReference type="PANTHER" id="PTHR45753">
    <property type="entry name" value="ORNITHINE CARBAMOYLTRANSFERASE, MITOCHONDRIAL"/>
    <property type="match status" value="1"/>
</dbReference>
<dbReference type="GO" id="GO:0042450">
    <property type="term" value="P:L-arginine biosynthetic process via ornithine"/>
    <property type="evidence" value="ECO:0007669"/>
    <property type="project" value="UniProtKB-UniRule"/>
</dbReference>
<dbReference type="NCBIfam" id="TIGR00658">
    <property type="entry name" value="orni_carb_tr"/>
    <property type="match status" value="1"/>
</dbReference>
<dbReference type="GO" id="GO:0004585">
    <property type="term" value="F:ornithine carbamoyltransferase activity"/>
    <property type="evidence" value="ECO:0007669"/>
    <property type="project" value="UniProtKB-UniRule"/>
</dbReference>
<dbReference type="InterPro" id="IPR006130">
    <property type="entry name" value="Asp/Orn_carbamoylTrfase"/>
</dbReference>